<evidence type="ECO:0000313" key="2">
    <source>
        <dbReference type="EMBL" id="GEU30187.1"/>
    </source>
</evidence>
<accession>A0A6L2J149</accession>
<dbReference type="EMBL" id="BKCJ010000135">
    <property type="protein sequence ID" value="GEU30187.1"/>
    <property type="molecule type" value="Genomic_DNA"/>
</dbReference>
<name>A0A6L2J149_TANCI</name>
<protein>
    <submittedName>
        <fullName evidence="2">Uncharacterized protein</fullName>
    </submittedName>
</protein>
<proteinExistence type="predicted"/>
<feature type="region of interest" description="Disordered" evidence="1">
    <location>
        <begin position="276"/>
        <end position="308"/>
    </location>
</feature>
<sequence length="308" mass="34314">MWKDDLGRLSSSLGYSTLTSTSLGPSTRPSYSLGPSRSALNLRKAEYLNFKFLTKKVKTLEEKDKDTRGNTKDGKCNKLYRRKNIINRGVTEAGRLSGVVGPCVRKGNTTTPIIGGYVVGLHIPSGNTATIDRGGGVVGLVTTAGTRVKTVSESYYCQYKEVTTAQVEVSVAQELKKNTKCLILLVEVKTIQVVEGVTTVMPITSVADKAKKTRDKFVVKPSVENKTSEEETKEVRKNTNALIIKEWVSDDKEENVTQPKILNKIVRPSIVKKEFVKPRQQEKTARKTFKKVENNRQNTHRPRGNQRN</sequence>
<feature type="compositionally biased region" description="Basic residues" evidence="1">
    <location>
        <begin position="298"/>
        <end position="308"/>
    </location>
</feature>
<evidence type="ECO:0000256" key="1">
    <source>
        <dbReference type="SAM" id="MobiDB-lite"/>
    </source>
</evidence>
<gene>
    <name evidence="2" type="ORF">Tci_002165</name>
</gene>
<feature type="compositionally biased region" description="Basic and acidic residues" evidence="1">
    <location>
        <begin position="276"/>
        <end position="294"/>
    </location>
</feature>
<reference evidence="2" key="1">
    <citation type="journal article" date="2019" name="Sci. Rep.">
        <title>Draft genome of Tanacetum cinerariifolium, the natural source of mosquito coil.</title>
        <authorList>
            <person name="Yamashiro T."/>
            <person name="Shiraishi A."/>
            <person name="Satake H."/>
            <person name="Nakayama K."/>
        </authorList>
    </citation>
    <scope>NUCLEOTIDE SEQUENCE</scope>
</reference>
<organism evidence="2">
    <name type="scientific">Tanacetum cinerariifolium</name>
    <name type="common">Dalmatian daisy</name>
    <name type="synonym">Chrysanthemum cinerariifolium</name>
    <dbReference type="NCBI Taxonomy" id="118510"/>
    <lineage>
        <taxon>Eukaryota</taxon>
        <taxon>Viridiplantae</taxon>
        <taxon>Streptophyta</taxon>
        <taxon>Embryophyta</taxon>
        <taxon>Tracheophyta</taxon>
        <taxon>Spermatophyta</taxon>
        <taxon>Magnoliopsida</taxon>
        <taxon>eudicotyledons</taxon>
        <taxon>Gunneridae</taxon>
        <taxon>Pentapetalae</taxon>
        <taxon>asterids</taxon>
        <taxon>campanulids</taxon>
        <taxon>Asterales</taxon>
        <taxon>Asteraceae</taxon>
        <taxon>Asteroideae</taxon>
        <taxon>Anthemideae</taxon>
        <taxon>Anthemidinae</taxon>
        <taxon>Tanacetum</taxon>
    </lineage>
</organism>
<comment type="caution">
    <text evidence="2">The sequence shown here is derived from an EMBL/GenBank/DDBJ whole genome shotgun (WGS) entry which is preliminary data.</text>
</comment>
<dbReference type="AlphaFoldDB" id="A0A6L2J149"/>